<sequence length="103" mass="12196">MNVVYTMDKFFEKMIPTEQTVQQNQYASYNLSRPNVGNQSYLLVEKGWNRWQYLFFDPQKNCIEPFQRIGQNSVLQELDSHTKACFSTYKQSQQITGKLNTLQ</sequence>
<dbReference type="EMBL" id="MN738786">
    <property type="protein sequence ID" value="QHT36814.1"/>
    <property type="molecule type" value="Genomic_DNA"/>
</dbReference>
<dbReference type="AlphaFoldDB" id="A0A6C0F6U1"/>
<protein>
    <submittedName>
        <fullName evidence="1">Uncharacterized protein</fullName>
    </submittedName>
</protein>
<proteinExistence type="predicted"/>
<accession>A0A6C0F6U1</accession>
<name>A0A6C0F6U1_9ZZZZ</name>
<reference evidence="1" key="1">
    <citation type="journal article" date="2020" name="Nature">
        <title>Giant virus diversity and host interactions through global metagenomics.</title>
        <authorList>
            <person name="Schulz F."/>
            <person name="Roux S."/>
            <person name="Paez-Espino D."/>
            <person name="Jungbluth S."/>
            <person name="Walsh D.A."/>
            <person name="Denef V.J."/>
            <person name="McMahon K.D."/>
            <person name="Konstantinidis K.T."/>
            <person name="Eloe-Fadrosh E.A."/>
            <person name="Kyrpides N.C."/>
            <person name="Woyke T."/>
        </authorList>
    </citation>
    <scope>NUCLEOTIDE SEQUENCE</scope>
    <source>
        <strain evidence="1">GVMAG-S-ERX555967-130</strain>
    </source>
</reference>
<organism evidence="1">
    <name type="scientific">viral metagenome</name>
    <dbReference type="NCBI Taxonomy" id="1070528"/>
    <lineage>
        <taxon>unclassified sequences</taxon>
        <taxon>metagenomes</taxon>
        <taxon>organismal metagenomes</taxon>
    </lineage>
</organism>
<evidence type="ECO:0000313" key="1">
    <source>
        <dbReference type="EMBL" id="QHT36814.1"/>
    </source>
</evidence>